<sequence length="349" mass="40049">MKPFYSQLIAFCGRYDDFGYEQGEQLKRTQLYKHHEQRRKRSRLRYDVDIQVVKEQMDLYCKGLFDELRGLAEGLQWPLDEVIHEYSGYQQDWEGSGCSILTGNGYFARNYDYHPKTYEGRLVLFQPKDGYASIGPSQRIIGRTDGMNEHGLCIGYNFVNRIHPEDGFICCLLTRMVLETCKTTSEAVLLLKKLPHRHSFNYVVFDAEGTSKIIEGSPRGVIVKEGVACTNHFTEIAQENRRHLSNSQERLDDLKSRQAYILDELEAFHLLNDSYGPIFSHGYKQWTGTIHTACYSPESLTLHFGLGGDTVPSVISLRDWLNGRTALPNRVYGELNTDAAIPYMDDPSF</sequence>
<dbReference type="OrthoDB" id="8617387at2"/>
<dbReference type="Proteomes" id="UP000198860">
    <property type="component" value="Unassembled WGS sequence"/>
</dbReference>
<dbReference type="InterPro" id="IPR029055">
    <property type="entry name" value="Ntn_hydrolases_N"/>
</dbReference>
<protein>
    <submittedName>
        <fullName evidence="2">Predicted choloylglycine hydrolase</fullName>
    </submittedName>
</protein>
<dbReference type="AlphaFoldDB" id="A0A1H0NCM8"/>
<dbReference type="PANTHER" id="PTHR34180">
    <property type="entry name" value="PEPTIDASE C45"/>
    <property type="match status" value="1"/>
</dbReference>
<evidence type="ECO:0000259" key="1">
    <source>
        <dbReference type="Pfam" id="PF03417"/>
    </source>
</evidence>
<name>A0A1H0NCM8_HALAD</name>
<dbReference type="InterPro" id="IPR047801">
    <property type="entry name" value="Peptidase_C45"/>
</dbReference>
<evidence type="ECO:0000313" key="2">
    <source>
        <dbReference type="EMBL" id="SDO90509.1"/>
    </source>
</evidence>
<dbReference type="InterPro" id="IPR047794">
    <property type="entry name" value="C45_proenzyme-like"/>
</dbReference>
<dbReference type="Gene3D" id="3.60.60.10">
    <property type="entry name" value="Penicillin V Acylase, Chain A"/>
    <property type="match status" value="1"/>
</dbReference>
<gene>
    <name evidence="2" type="ORF">SAMN05421677_10947</name>
</gene>
<dbReference type="SUPFAM" id="SSF56235">
    <property type="entry name" value="N-terminal nucleophile aminohydrolases (Ntn hydrolases)"/>
    <property type="match status" value="1"/>
</dbReference>
<keyword evidence="2" id="KW-0378">Hydrolase</keyword>
<reference evidence="3" key="1">
    <citation type="submission" date="2016-10" db="EMBL/GenBank/DDBJ databases">
        <authorList>
            <person name="Varghese N."/>
            <person name="Submissions S."/>
        </authorList>
    </citation>
    <scope>NUCLEOTIDE SEQUENCE [LARGE SCALE GENOMIC DNA]</scope>
    <source>
        <strain evidence="3">CGMCC 1.3703</strain>
    </source>
</reference>
<keyword evidence="3" id="KW-1185">Reference proteome</keyword>
<dbReference type="InterPro" id="IPR005079">
    <property type="entry name" value="Peptidase_C45_hydrolase"/>
</dbReference>
<dbReference type="CDD" id="cd01935">
    <property type="entry name" value="Ntn_CGH_like"/>
    <property type="match status" value="1"/>
</dbReference>
<dbReference type="RefSeq" id="WP_089652508.1">
    <property type="nucleotide sequence ID" value="NZ_FNIZ01000009.1"/>
</dbReference>
<dbReference type="Pfam" id="PF03417">
    <property type="entry name" value="AAT"/>
    <property type="match status" value="1"/>
</dbReference>
<dbReference type="STRING" id="240303.SAMN05421677_10947"/>
<dbReference type="EMBL" id="FNIZ01000009">
    <property type="protein sequence ID" value="SDO90509.1"/>
    <property type="molecule type" value="Genomic_DNA"/>
</dbReference>
<dbReference type="PANTHER" id="PTHR34180:SF1">
    <property type="entry name" value="BETA-ALANYL-DOPAMINE_CARCININE HYDROLASE"/>
    <property type="match status" value="1"/>
</dbReference>
<organism evidence="2 3">
    <name type="scientific">Halobacillus aidingensis</name>
    <dbReference type="NCBI Taxonomy" id="240303"/>
    <lineage>
        <taxon>Bacteria</taxon>
        <taxon>Bacillati</taxon>
        <taxon>Bacillota</taxon>
        <taxon>Bacilli</taxon>
        <taxon>Bacillales</taxon>
        <taxon>Bacillaceae</taxon>
        <taxon>Halobacillus</taxon>
    </lineage>
</organism>
<dbReference type="NCBIfam" id="NF040521">
    <property type="entry name" value="C45_proenzyme"/>
    <property type="match status" value="1"/>
</dbReference>
<evidence type="ECO:0000313" key="3">
    <source>
        <dbReference type="Proteomes" id="UP000198860"/>
    </source>
</evidence>
<feature type="domain" description="Peptidase C45 hydrolase" evidence="1">
    <location>
        <begin position="103"/>
        <end position="308"/>
    </location>
</feature>
<dbReference type="GO" id="GO:0016787">
    <property type="term" value="F:hydrolase activity"/>
    <property type="evidence" value="ECO:0007669"/>
    <property type="project" value="UniProtKB-KW"/>
</dbReference>
<proteinExistence type="predicted"/>
<accession>A0A1H0NCM8</accession>